<dbReference type="PANTHER" id="PTHR38340:SF1">
    <property type="entry name" value="S-LAYER PROTEIN"/>
    <property type="match status" value="1"/>
</dbReference>
<evidence type="ECO:0000256" key="1">
    <source>
        <dbReference type="ARBA" id="ARBA00004613"/>
    </source>
</evidence>
<dbReference type="Proteomes" id="UP000437748">
    <property type="component" value="Unassembled WGS sequence"/>
</dbReference>
<comment type="subcellular location">
    <subcellularLocation>
        <location evidence="1">Secreted</location>
    </subcellularLocation>
</comment>
<protein>
    <submittedName>
        <fullName evidence="3">Uncharacterized protein</fullName>
    </submittedName>
</protein>
<organism evidence="3 4">
    <name type="scientific">Silvanigrella paludirubra</name>
    <dbReference type="NCBI Taxonomy" id="2499159"/>
    <lineage>
        <taxon>Bacteria</taxon>
        <taxon>Pseudomonadati</taxon>
        <taxon>Bdellovibrionota</taxon>
        <taxon>Oligoflexia</taxon>
        <taxon>Silvanigrellales</taxon>
        <taxon>Silvanigrellaceae</taxon>
        <taxon>Silvanigrella</taxon>
    </lineage>
</organism>
<keyword evidence="4" id="KW-1185">Reference proteome</keyword>
<dbReference type="SUPFAM" id="SSF51120">
    <property type="entry name" value="beta-Roll"/>
    <property type="match status" value="2"/>
</dbReference>
<sequence>MIKKYYLIAIFTVTSIALQTSCAKKKNESSSNLNSSSETLLNHNYSSILRQNEEIEKNNFNHILNSYENIKNNAEKIKYLEETYKNYKVKIVKILTKNSNTNVKKSGEQDNIQKEIWRLSATFYPIGTSFKEFSSLKEINSEIQNKVYHDLKNNFTRIVDFEKKYQVKINHLLGSDRYKFELTADWLDSTLRFEDLGSLEKTVLNGYHLIWEDKLTSAYRIIRGKSPKSVKSISPLKASKAFILDGFDDLATALESSQLSRKLVYSIQGLVFYPTFIFFVGSGVEGASDQHQELKSELKNLLLESYTQELEIKETIADYVRKDATIPPELVKLNIDNLNFKINVLKQIGKLVKNADSKILTEAAEFMKSQKALLDKKETDLKIQLKEIPDNIKTVLYKIRDISDLNKLNLNTNESLEFLGQLKEFKETQENTLKTYYETKFPGAMTEGGLTSMYYGMLAFESRAILNLIQSFSPNNLSLGFDKVNFVNLLGTLGDTFLAAGQAQMVLGGLVSIGYDIKEMHTISGWIDLINSSSAFGENSSPELKQTKKIMNDFYKRLRVLTGLKSIGNVSLTAGQFAMLLGGPFGFGNNPLTYSGAGATILGVVTKQAFEKMIESKYEFEDAAEGTEEHKIISGDYDLENTEPNKTDPLERIIYRIKRLTELSQKRAQVRVWHKLYSDLKYNTNIEKLIHKTRKNYLSGPGYHDFYLKALDSIFPIIDSTDSTQEPNFIKRQTQIYKDNIDFLNNAKNYLVQAKQSDTSSQNNSKLLFHRYMIQHLSLVKEQIEAKGPAPLAKMEIDIDTDLSQMTTKELSKEIKGIFNYADILGFSDDLERKILSKIIKGDGSILDKGILEKAKDYIQIEKVGSIDNPNKTTVFAGVNSIISFYKNYYLPDFLMQKMIEKPKFIANDATNEKIIYYFDRDKFLSDLDNFSNLNSDKKTILGDILKTIFTSPVDESKLKAKFGSDHRTPIKQIFDGIYKQIVRQDVLRPTLHTTLQQLELYQFTEKMMGGDKSSSNHVKFLKTTANRILTGINGINVGMNILYTPARIQSIALLSREGDHLRASRDSFEMIFDNADLVVDVIRGKHLMQTHPKIFRNLAGGQVVLNLVTAGFSIWQGVDNLIQASRSEGLRKQDHQVAGGIALASAGVSVATVAIMPFTSMAGPIGAAAGFVLMSAQSIYSTVRLHESLTELGVDSQTKGALGAFSLMTFGMQFDHSKVPGVAYASKVKVKENQLIESLKYFNENWEKNKLYFTKIISPGISYYYPYNLRKSTTYSCNMGGCSTSSSGGELLSDKIHHCQTNNIYPENKLRDINFSNQQKYITQNYNKLDNKKYKKMEMPYTPSCFFCGITNYYDDSRYCNAEPQTEKVFLGDALSKFSVMKTFSAKERIPSNVPANIYANLIYVGIDDQFKHGNSVSLIHGEENYKNFFIVNKGQFSYELNGANKDDYFEIRSLAKETDNNKIKISGNDGVDILSLQFLEKENNNRFLFVKHNNRQITKDKNNTNIYNYENKYENIISQFTNIDTQGLPQIENIEHFVGSNYNDFYIGTSEDDFIYGNNGNDKLFGSAGNDVLVGGPGLDYLVGGTGNDTYMITKSDFIENKESYDIINIFKSNTQEQPFYTNNKEEKDIIHTDLDNLGMYRENNDLWIVTKSVELIQKHKLENLGHLKIAKIENFFNVIKENNYNLPIITSKEGYIFVYNPDDIIENINWLNTVMVNPDIKIDHSDIKNINNQISATKGIRLDKLTSLSETLNAIGSAESEIIVGNNKDNVLNGLSGNDYLKGMKGNDILMANLDLSENNNLLELDGGEGEDIYIINLSNTKKSTTPAEIRITEIPEEKNSIVNINLSDYNNTNEISWTAISNLGTINILDKNKTKIFTLKFNNLALPKKINISTANKIYSIDHEILNMHVQNVKKESLEKQGEWFIRNSINDIFKIEDKSNETSKTLIN</sequence>
<reference evidence="3 4" key="1">
    <citation type="submission" date="2019-10" db="EMBL/GenBank/DDBJ databases">
        <title>New species of Slilvanegrellaceae.</title>
        <authorList>
            <person name="Pitt A."/>
            <person name="Hahn M.W."/>
        </authorList>
    </citation>
    <scope>NUCLEOTIDE SEQUENCE [LARGE SCALE GENOMIC DNA]</scope>
    <source>
        <strain evidence="3 4">SP-Ram-0.45-NSY-1</strain>
    </source>
</reference>
<keyword evidence="2" id="KW-0964">Secreted</keyword>
<dbReference type="OrthoDB" id="5833405at2"/>
<accession>A0A6N6VZB3</accession>
<comment type="caution">
    <text evidence="3">The sequence shown here is derived from an EMBL/GenBank/DDBJ whole genome shotgun (WGS) entry which is preliminary data.</text>
</comment>
<dbReference type="InterPro" id="IPR001343">
    <property type="entry name" value="Hemolysn_Ca-bd"/>
</dbReference>
<dbReference type="GO" id="GO:0005576">
    <property type="term" value="C:extracellular region"/>
    <property type="evidence" value="ECO:0007669"/>
    <property type="project" value="UniProtKB-SubCell"/>
</dbReference>
<dbReference type="Pfam" id="PF00353">
    <property type="entry name" value="HemolysinCabind"/>
    <property type="match status" value="2"/>
</dbReference>
<dbReference type="RefSeq" id="WP_153418127.1">
    <property type="nucleotide sequence ID" value="NZ_WFLM01000001.1"/>
</dbReference>
<evidence type="ECO:0000313" key="3">
    <source>
        <dbReference type="EMBL" id="KAB8040612.1"/>
    </source>
</evidence>
<gene>
    <name evidence="3" type="ORF">GCL60_01440</name>
</gene>
<dbReference type="GO" id="GO:0005509">
    <property type="term" value="F:calcium ion binding"/>
    <property type="evidence" value="ECO:0007669"/>
    <property type="project" value="InterPro"/>
</dbReference>
<proteinExistence type="predicted"/>
<name>A0A6N6VZB3_9BACT</name>
<dbReference type="InterPro" id="IPR050557">
    <property type="entry name" value="RTX_toxin/Mannuronan_C5-epim"/>
</dbReference>
<evidence type="ECO:0000313" key="4">
    <source>
        <dbReference type="Proteomes" id="UP000437748"/>
    </source>
</evidence>
<dbReference type="PANTHER" id="PTHR38340">
    <property type="entry name" value="S-LAYER PROTEIN"/>
    <property type="match status" value="1"/>
</dbReference>
<dbReference type="InterPro" id="IPR011049">
    <property type="entry name" value="Serralysin-like_metalloprot_C"/>
</dbReference>
<dbReference type="Gene3D" id="2.150.10.10">
    <property type="entry name" value="Serralysin-like metalloprotease, C-terminal"/>
    <property type="match status" value="2"/>
</dbReference>
<dbReference type="PRINTS" id="PR00313">
    <property type="entry name" value="CABNDNGRPT"/>
</dbReference>
<dbReference type="InterPro" id="IPR018511">
    <property type="entry name" value="Hemolysin-typ_Ca-bd_CS"/>
</dbReference>
<dbReference type="EMBL" id="WFLM01000001">
    <property type="protein sequence ID" value="KAB8040612.1"/>
    <property type="molecule type" value="Genomic_DNA"/>
</dbReference>
<dbReference type="PROSITE" id="PS00330">
    <property type="entry name" value="HEMOLYSIN_CALCIUM"/>
    <property type="match status" value="2"/>
</dbReference>
<evidence type="ECO:0000256" key="2">
    <source>
        <dbReference type="ARBA" id="ARBA00022525"/>
    </source>
</evidence>